<dbReference type="Proteomes" id="UP000041254">
    <property type="component" value="Unassembled WGS sequence"/>
</dbReference>
<protein>
    <submittedName>
        <fullName evidence="3">Uncharacterized protein</fullName>
    </submittedName>
</protein>
<gene>
    <name evidence="3" type="ORF">Vbra_20734</name>
</gene>
<keyword evidence="2" id="KW-0732">Signal</keyword>
<organism evidence="3 4">
    <name type="scientific">Vitrella brassicaformis (strain CCMP3155)</name>
    <dbReference type="NCBI Taxonomy" id="1169540"/>
    <lineage>
        <taxon>Eukaryota</taxon>
        <taxon>Sar</taxon>
        <taxon>Alveolata</taxon>
        <taxon>Colpodellida</taxon>
        <taxon>Vitrellaceae</taxon>
        <taxon>Vitrella</taxon>
    </lineage>
</organism>
<evidence type="ECO:0000256" key="1">
    <source>
        <dbReference type="SAM" id="MobiDB-lite"/>
    </source>
</evidence>
<name>A0A0G4EPD9_VITBC</name>
<reference evidence="3 4" key="1">
    <citation type="submission" date="2014-11" db="EMBL/GenBank/DDBJ databases">
        <authorList>
            <person name="Zhu J."/>
            <person name="Qi W."/>
            <person name="Song R."/>
        </authorList>
    </citation>
    <scope>NUCLEOTIDE SEQUENCE [LARGE SCALE GENOMIC DNA]</scope>
</reference>
<dbReference type="AlphaFoldDB" id="A0A0G4EPD9"/>
<evidence type="ECO:0000313" key="3">
    <source>
        <dbReference type="EMBL" id="CEL99682.1"/>
    </source>
</evidence>
<feature type="chain" id="PRO_5005187417" evidence="2">
    <location>
        <begin position="20"/>
        <end position="148"/>
    </location>
</feature>
<feature type="signal peptide" evidence="2">
    <location>
        <begin position="1"/>
        <end position="19"/>
    </location>
</feature>
<sequence length="148" mass="16205">MKLLLCLVGALLLAGAVCADPFPTAAATAVDASADAGIAPPMPTRFLASREATPLDDDDEGKELTELPLHAEVDGEDEERRRLGLGVPVQRHVRTEHFEHRGVNNCHRTRVGLAGPVHKQFGTKPWPSNARWCKLTGNVKMYFAKYHI</sequence>
<dbReference type="InParanoid" id="A0A0G4EPD9"/>
<dbReference type="EMBL" id="CDMY01000286">
    <property type="protein sequence ID" value="CEL99682.1"/>
    <property type="molecule type" value="Genomic_DNA"/>
</dbReference>
<feature type="region of interest" description="Disordered" evidence="1">
    <location>
        <begin position="50"/>
        <end position="80"/>
    </location>
</feature>
<dbReference type="VEuPathDB" id="CryptoDB:Vbra_20734"/>
<evidence type="ECO:0000256" key="2">
    <source>
        <dbReference type="SAM" id="SignalP"/>
    </source>
</evidence>
<feature type="compositionally biased region" description="Basic and acidic residues" evidence="1">
    <location>
        <begin position="62"/>
        <end position="80"/>
    </location>
</feature>
<keyword evidence="4" id="KW-1185">Reference proteome</keyword>
<proteinExistence type="predicted"/>
<accession>A0A0G4EPD9</accession>
<evidence type="ECO:0000313" key="4">
    <source>
        <dbReference type="Proteomes" id="UP000041254"/>
    </source>
</evidence>